<dbReference type="SUPFAM" id="SSF51206">
    <property type="entry name" value="cAMP-binding domain-like"/>
    <property type="match status" value="1"/>
</dbReference>
<evidence type="ECO:0000313" key="2">
    <source>
        <dbReference type="Proteomes" id="UP001152759"/>
    </source>
</evidence>
<dbReference type="AlphaFoldDB" id="A0A9P0A706"/>
<dbReference type="PANTHER" id="PTHR23011">
    <property type="entry name" value="CYCLIC NUCLEOTIDE-BINDING DOMAIN CONTAINING PROTEIN"/>
    <property type="match status" value="1"/>
</dbReference>
<protein>
    <recommendedName>
        <fullName evidence="3">Cyclic nucleotide-binding domain-containing protein</fullName>
    </recommendedName>
</protein>
<dbReference type="Gene3D" id="2.60.120.10">
    <property type="entry name" value="Jelly Rolls"/>
    <property type="match status" value="1"/>
</dbReference>
<sequence length="293" mass="33803">MFKKLARDVITSKREDFDSILKRGLQKQREEVALALQRFPYFDDWGEEIIKETCSVSNVRSYLPNKLVLDGTKGASQNFTYFILDGSCCVIHRLRVTSNLVAGQCKFKMSPDQSDSASPNSQSIYMQTCIFRAGVCFGLGENLENKWVVAQNAVKCLRIPLHVLMANNKGNVWCRIRQFLDLRFPSSDEVFKQFVAQRTWTEFRKKNFELCIKRRSTRSGISYTDVPYCYRVNSSLPALHHPTAKRLKSKRKSTSSDETRLSGADLKLLKDQNEIYEDFLDSMVHLRLRSVLK</sequence>
<dbReference type="EMBL" id="OU963863">
    <property type="protein sequence ID" value="CAH0385529.1"/>
    <property type="molecule type" value="Genomic_DNA"/>
</dbReference>
<dbReference type="Proteomes" id="UP001152759">
    <property type="component" value="Chromosome 2"/>
</dbReference>
<dbReference type="InterPro" id="IPR018490">
    <property type="entry name" value="cNMP-bd_dom_sf"/>
</dbReference>
<proteinExistence type="predicted"/>
<organism evidence="1 2">
    <name type="scientific">Bemisia tabaci</name>
    <name type="common">Sweetpotato whitefly</name>
    <name type="synonym">Aleurodes tabaci</name>
    <dbReference type="NCBI Taxonomy" id="7038"/>
    <lineage>
        <taxon>Eukaryota</taxon>
        <taxon>Metazoa</taxon>
        <taxon>Ecdysozoa</taxon>
        <taxon>Arthropoda</taxon>
        <taxon>Hexapoda</taxon>
        <taxon>Insecta</taxon>
        <taxon>Pterygota</taxon>
        <taxon>Neoptera</taxon>
        <taxon>Paraneoptera</taxon>
        <taxon>Hemiptera</taxon>
        <taxon>Sternorrhyncha</taxon>
        <taxon>Aleyrodoidea</taxon>
        <taxon>Aleyrodidae</taxon>
        <taxon>Aleyrodinae</taxon>
        <taxon>Bemisia</taxon>
    </lineage>
</organism>
<keyword evidence="2" id="KW-1185">Reference proteome</keyword>
<reference evidence="1" key="1">
    <citation type="submission" date="2021-12" db="EMBL/GenBank/DDBJ databases">
        <authorList>
            <person name="King R."/>
        </authorList>
    </citation>
    <scope>NUCLEOTIDE SEQUENCE</scope>
</reference>
<dbReference type="PANTHER" id="PTHR23011:SF41">
    <property type="entry name" value="CYCLIC NUCLEOTIDE-BINDING DOMAIN-CONTAINING PROTEIN"/>
    <property type="match status" value="1"/>
</dbReference>
<dbReference type="KEGG" id="btab:109039657"/>
<evidence type="ECO:0000313" key="1">
    <source>
        <dbReference type="EMBL" id="CAH0385529.1"/>
    </source>
</evidence>
<accession>A0A9P0A706</accession>
<dbReference type="InterPro" id="IPR014710">
    <property type="entry name" value="RmlC-like_jellyroll"/>
</dbReference>
<gene>
    <name evidence="1" type="ORF">BEMITA_LOCUS4748</name>
</gene>
<name>A0A9P0A706_BEMTA</name>
<evidence type="ECO:0008006" key="3">
    <source>
        <dbReference type="Google" id="ProtNLM"/>
    </source>
</evidence>